<dbReference type="InParanoid" id="B0DF62"/>
<keyword evidence="1" id="KW-0732">Signal</keyword>
<accession>B0DF62</accession>
<gene>
    <name evidence="2" type="ORF">LACBIDRAFT_299683</name>
</gene>
<dbReference type="HOGENOM" id="CLU_2277964_0_0_1"/>
<dbReference type="Proteomes" id="UP000001194">
    <property type="component" value="Unassembled WGS sequence"/>
</dbReference>
<evidence type="ECO:0000313" key="2">
    <source>
        <dbReference type="EMBL" id="EDR06658.1"/>
    </source>
</evidence>
<feature type="chain" id="PRO_5002749246" evidence="1">
    <location>
        <begin position="18"/>
        <end position="102"/>
    </location>
</feature>
<sequence length="102" mass="11579">MLICLQLIAVGASLMNAAVIPTYPELPYVPTLSFSSTFHVPAPKFDFLPSEECTHRRCSQSRLDFTQSGKCYPVGVTFCKYRQKFSLHYATLYILRLGDCDY</sequence>
<evidence type="ECO:0000256" key="1">
    <source>
        <dbReference type="SAM" id="SignalP"/>
    </source>
</evidence>
<organism evidence="3">
    <name type="scientific">Laccaria bicolor (strain S238N-H82 / ATCC MYA-4686)</name>
    <name type="common">Bicoloured deceiver</name>
    <name type="synonym">Laccaria laccata var. bicolor</name>
    <dbReference type="NCBI Taxonomy" id="486041"/>
    <lineage>
        <taxon>Eukaryota</taxon>
        <taxon>Fungi</taxon>
        <taxon>Dikarya</taxon>
        <taxon>Basidiomycota</taxon>
        <taxon>Agaricomycotina</taxon>
        <taxon>Agaricomycetes</taxon>
        <taxon>Agaricomycetidae</taxon>
        <taxon>Agaricales</taxon>
        <taxon>Agaricineae</taxon>
        <taxon>Hydnangiaceae</taxon>
        <taxon>Laccaria</taxon>
    </lineage>
</organism>
<dbReference type="KEGG" id="lbc:LACBIDRAFT_299683"/>
<name>B0DF62_LACBS</name>
<feature type="signal peptide" evidence="1">
    <location>
        <begin position="1"/>
        <end position="17"/>
    </location>
</feature>
<dbReference type="GeneID" id="6078181"/>
<reference evidence="2 3" key="1">
    <citation type="journal article" date="2008" name="Nature">
        <title>The genome of Laccaria bicolor provides insights into mycorrhizal symbiosis.</title>
        <authorList>
            <person name="Martin F."/>
            <person name="Aerts A."/>
            <person name="Ahren D."/>
            <person name="Brun A."/>
            <person name="Danchin E.G.J."/>
            <person name="Duchaussoy F."/>
            <person name="Gibon J."/>
            <person name="Kohler A."/>
            <person name="Lindquist E."/>
            <person name="Pereda V."/>
            <person name="Salamov A."/>
            <person name="Shapiro H.J."/>
            <person name="Wuyts J."/>
            <person name="Blaudez D."/>
            <person name="Buee M."/>
            <person name="Brokstein P."/>
            <person name="Canbaeck B."/>
            <person name="Cohen D."/>
            <person name="Courty P.E."/>
            <person name="Coutinho P.M."/>
            <person name="Delaruelle C."/>
            <person name="Detter J.C."/>
            <person name="Deveau A."/>
            <person name="DiFazio S."/>
            <person name="Duplessis S."/>
            <person name="Fraissinet-Tachet L."/>
            <person name="Lucic E."/>
            <person name="Frey-Klett P."/>
            <person name="Fourrey C."/>
            <person name="Feussner I."/>
            <person name="Gay G."/>
            <person name="Grimwood J."/>
            <person name="Hoegger P.J."/>
            <person name="Jain P."/>
            <person name="Kilaru S."/>
            <person name="Labbe J."/>
            <person name="Lin Y.C."/>
            <person name="Legue V."/>
            <person name="Le Tacon F."/>
            <person name="Marmeisse R."/>
            <person name="Melayah D."/>
            <person name="Montanini B."/>
            <person name="Muratet M."/>
            <person name="Nehls U."/>
            <person name="Niculita-Hirzel H."/>
            <person name="Oudot-Le Secq M.P."/>
            <person name="Peter M."/>
            <person name="Quesneville H."/>
            <person name="Rajashekar B."/>
            <person name="Reich M."/>
            <person name="Rouhier N."/>
            <person name="Schmutz J."/>
            <person name="Yin T."/>
            <person name="Chalot M."/>
            <person name="Henrissat B."/>
            <person name="Kuees U."/>
            <person name="Lucas S."/>
            <person name="Van de Peer Y."/>
            <person name="Podila G.K."/>
            <person name="Polle A."/>
            <person name="Pukkila P.J."/>
            <person name="Richardson P.M."/>
            <person name="Rouze P."/>
            <person name="Sanders I.R."/>
            <person name="Stajich J.E."/>
            <person name="Tunlid A."/>
            <person name="Tuskan G."/>
            <person name="Grigoriev I.V."/>
        </authorList>
    </citation>
    <scope>NUCLEOTIDE SEQUENCE [LARGE SCALE GENOMIC DNA]</scope>
    <source>
        <strain evidence="3">S238N-H82 / ATCC MYA-4686</strain>
    </source>
</reference>
<dbReference type="RefSeq" id="XP_001882505.1">
    <property type="nucleotide sequence ID" value="XM_001882470.1"/>
</dbReference>
<keyword evidence="3" id="KW-1185">Reference proteome</keyword>
<dbReference type="EMBL" id="DS547107">
    <property type="protein sequence ID" value="EDR06658.1"/>
    <property type="molecule type" value="Genomic_DNA"/>
</dbReference>
<evidence type="ECO:0000313" key="3">
    <source>
        <dbReference type="Proteomes" id="UP000001194"/>
    </source>
</evidence>
<protein>
    <submittedName>
        <fullName evidence="2">Predicted protein</fullName>
    </submittedName>
</protein>
<proteinExistence type="predicted"/>
<dbReference type="AlphaFoldDB" id="B0DF62"/>